<evidence type="ECO:0000256" key="1">
    <source>
        <dbReference type="SAM" id="Phobius"/>
    </source>
</evidence>
<gene>
    <name evidence="2" type="ORF">FOE78_15270</name>
</gene>
<protein>
    <submittedName>
        <fullName evidence="2">Uncharacterized protein</fullName>
    </submittedName>
</protein>
<keyword evidence="3" id="KW-1185">Reference proteome</keyword>
<reference evidence="2 3" key="1">
    <citation type="submission" date="2019-07" db="EMBL/GenBank/DDBJ databases">
        <title>Microlunatus dokdonensis sp. nov. isolated from the rhizospheric soil of the wild plant Elymus tsukushiensis.</title>
        <authorList>
            <person name="Ghim S.-Y."/>
            <person name="Hwang Y.-J."/>
            <person name="Son J.-S."/>
            <person name="Shin J.-H."/>
        </authorList>
    </citation>
    <scope>NUCLEOTIDE SEQUENCE [LARGE SCALE GENOMIC DNA]</scope>
    <source>
        <strain evidence="2 3">KUDC0627</strain>
    </source>
</reference>
<organism evidence="2 3">
    <name type="scientific">Microlunatus elymi</name>
    <dbReference type="NCBI Taxonomy" id="2596828"/>
    <lineage>
        <taxon>Bacteria</taxon>
        <taxon>Bacillati</taxon>
        <taxon>Actinomycetota</taxon>
        <taxon>Actinomycetes</taxon>
        <taxon>Propionibacteriales</taxon>
        <taxon>Propionibacteriaceae</taxon>
        <taxon>Microlunatus</taxon>
    </lineage>
</organism>
<proteinExistence type="predicted"/>
<keyword evidence="1" id="KW-0812">Transmembrane</keyword>
<dbReference type="EMBL" id="CP041692">
    <property type="protein sequence ID" value="QDP97106.1"/>
    <property type="molecule type" value="Genomic_DNA"/>
</dbReference>
<feature type="transmembrane region" description="Helical" evidence="1">
    <location>
        <begin position="57"/>
        <end position="75"/>
    </location>
</feature>
<dbReference type="RefSeq" id="WP_143987067.1">
    <property type="nucleotide sequence ID" value="NZ_CP041692.1"/>
</dbReference>
<name>A0A516Q108_9ACTN</name>
<dbReference type="OrthoDB" id="3788664at2"/>
<feature type="transmembrane region" description="Helical" evidence="1">
    <location>
        <begin position="21"/>
        <end position="45"/>
    </location>
</feature>
<evidence type="ECO:0000313" key="2">
    <source>
        <dbReference type="EMBL" id="QDP97106.1"/>
    </source>
</evidence>
<dbReference type="Proteomes" id="UP000319263">
    <property type="component" value="Chromosome"/>
</dbReference>
<feature type="transmembrane region" description="Helical" evidence="1">
    <location>
        <begin position="82"/>
        <end position="102"/>
    </location>
</feature>
<evidence type="ECO:0000313" key="3">
    <source>
        <dbReference type="Proteomes" id="UP000319263"/>
    </source>
</evidence>
<dbReference type="KEGG" id="mik:FOE78_15270"/>
<sequence>MSDEMTPRSEAERRSLDITQRVLASLLIMIVMGAISATLAGYLVLRGEHDLAHSDVVGLWVMTGVIGLMSAAAVLGVNRRPLYHPLVLLGLIPMAASGYWIFR</sequence>
<dbReference type="AlphaFoldDB" id="A0A516Q108"/>
<keyword evidence="1" id="KW-0472">Membrane</keyword>
<keyword evidence="1" id="KW-1133">Transmembrane helix</keyword>
<accession>A0A516Q108</accession>